<dbReference type="STRING" id="42253.NITMOv2_0408"/>
<sequence length="89" mass="10039">MLARQLLLKRRSAGAAAETVGLPADRLDERRLSRYERVTDRILHHLVGITGHPSVIEVPMLEFTESPAQQEVEQQKQGENQQESIHSGQ</sequence>
<dbReference type="AlphaFoldDB" id="A0A0K2G7J0"/>
<accession>A0A0K2G7J0</accession>
<reference evidence="2 3" key="1">
    <citation type="journal article" date="2015" name="Proc. Natl. Acad. Sci. U.S.A.">
        <title>Expanded metabolic versatility of ubiquitous nitrite-oxidizing bacteria from the genus Nitrospira.</title>
        <authorList>
            <person name="Koch H."/>
            <person name="Lucker S."/>
            <person name="Albertsen M."/>
            <person name="Kitzinger K."/>
            <person name="Herbold C."/>
            <person name="Spieck E."/>
            <person name="Nielsen P.H."/>
            <person name="Wagner M."/>
            <person name="Daims H."/>
        </authorList>
    </citation>
    <scope>NUCLEOTIDE SEQUENCE [LARGE SCALE GENOMIC DNA]</scope>
    <source>
        <strain evidence="2 3">NSP M-1</strain>
    </source>
</reference>
<dbReference type="EMBL" id="CP011801">
    <property type="protein sequence ID" value="ALA56844.1"/>
    <property type="molecule type" value="Genomic_DNA"/>
</dbReference>
<evidence type="ECO:0000256" key="1">
    <source>
        <dbReference type="SAM" id="MobiDB-lite"/>
    </source>
</evidence>
<protein>
    <submittedName>
        <fullName evidence="2">Uncharacterized protein</fullName>
    </submittedName>
</protein>
<organism evidence="2 3">
    <name type="scientific">Nitrospira moscoviensis</name>
    <dbReference type="NCBI Taxonomy" id="42253"/>
    <lineage>
        <taxon>Bacteria</taxon>
        <taxon>Pseudomonadati</taxon>
        <taxon>Nitrospirota</taxon>
        <taxon>Nitrospiria</taxon>
        <taxon>Nitrospirales</taxon>
        <taxon>Nitrospiraceae</taxon>
        <taxon>Nitrospira</taxon>
    </lineage>
</organism>
<feature type="region of interest" description="Disordered" evidence="1">
    <location>
        <begin position="65"/>
        <end position="89"/>
    </location>
</feature>
<feature type="compositionally biased region" description="Polar residues" evidence="1">
    <location>
        <begin position="66"/>
        <end position="89"/>
    </location>
</feature>
<keyword evidence="3" id="KW-1185">Reference proteome</keyword>
<evidence type="ECO:0000313" key="3">
    <source>
        <dbReference type="Proteomes" id="UP000069205"/>
    </source>
</evidence>
<gene>
    <name evidence="2" type="ORF">NITMOv2_0408</name>
</gene>
<proteinExistence type="predicted"/>
<evidence type="ECO:0000313" key="2">
    <source>
        <dbReference type="EMBL" id="ALA56844.1"/>
    </source>
</evidence>
<dbReference type="Proteomes" id="UP000069205">
    <property type="component" value="Chromosome"/>
</dbReference>
<dbReference type="KEGG" id="nmv:NITMOv2_0408"/>
<name>A0A0K2G7J0_NITMO</name>
<dbReference type="PATRIC" id="fig|42253.5.peg.396"/>